<sequence>MQNKSSEQRKTPVIPTDVIPDLRIGHGPIEAAFALRDRGRPGSGKRTLALRITKHFQLKTFSSGDLIRDNMRRDTEIGVLAKTFMDQGKLIPDDLMIRLLLQALKNVTQYNWLLCGFPRTLAQAEALDRVHQVHLVMNLNVPFEVIRQRLKARWVHPASGRVYNLGFNPPKVVGVEDVTGEPL</sequence>
<dbReference type="Gene3D" id="3.40.50.300">
    <property type="entry name" value="P-loop containing nucleotide triphosphate hydrolases"/>
    <property type="match status" value="1"/>
</dbReference>
<keyword evidence="4 5" id="KW-0418">Kinase</keyword>
<comment type="similarity">
    <text evidence="1 5">Belongs to the adenylate kinase family.</text>
</comment>
<reference evidence="7" key="1">
    <citation type="submission" date="2022-03" db="EMBL/GenBank/DDBJ databases">
        <title>Genomic analyses of argali, domestic sheep and their hybrids provide insights into chromosomal evolution, heterosis and genetic basis of agronomic traits.</title>
        <authorList>
            <person name="Li M."/>
        </authorList>
    </citation>
    <scope>NUCLEOTIDE SEQUENCE</scope>
    <source>
        <strain evidence="7">CAU-MHL-2022a</strain>
        <tissue evidence="7">Skin</tissue>
    </source>
</reference>
<keyword evidence="8" id="KW-1185">Reference proteome</keyword>
<dbReference type="SUPFAM" id="SSF52540">
    <property type="entry name" value="P-loop containing nucleoside triphosphate hydrolases"/>
    <property type="match status" value="1"/>
</dbReference>
<gene>
    <name evidence="7" type="ORF">MG293_009098</name>
</gene>
<evidence type="ECO:0000256" key="5">
    <source>
        <dbReference type="RuleBase" id="RU003330"/>
    </source>
</evidence>
<evidence type="ECO:0000256" key="4">
    <source>
        <dbReference type="ARBA" id="ARBA00022777"/>
    </source>
</evidence>
<dbReference type="HAMAP" id="MF_00235">
    <property type="entry name" value="Adenylate_kinase_Adk"/>
    <property type="match status" value="1"/>
</dbReference>
<dbReference type="InterPro" id="IPR007862">
    <property type="entry name" value="Adenylate_kinase_lid-dom"/>
</dbReference>
<name>A0AAD4YAE2_OVIAM</name>
<organism evidence="7 8">
    <name type="scientific">Ovis ammon polii</name>
    <dbReference type="NCBI Taxonomy" id="230172"/>
    <lineage>
        <taxon>Eukaryota</taxon>
        <taxon>Metazoa</taxon>
        <taxon>Chordata</taxon>
        <taxon>Craniata</taxon>
        <taxon>Vertebrata</taxon>
        <taxon>Euteleostomi</taxon>
        <taxon>Mammalia</taxon>
        <taxon>Eutheria</taxon>
        <taxon>Laurasiatheria</taxon>
        <taxon>Artiodactyla</taxon>
        <taxon>Ruminantia</taxon>
        <taxon>Pecora</taxon>
        <taxon>Bovidae</taxon>
        <taxon>Caprinae</taxon>
        <taxon>Ovis</taxon>
    </lineage>
</organism>
<evidence type="ECO:0000256" key="2">
    <source>
        <dbReference type="ARBA" id="ARBA00022679"/>
    </source>
</evidence>
<dbReference type="GO" id="GO:0004017">
    <property type="term" value="F:AMP kinase activity"/>
    <property type="evidence" value="ECO:0007669"/>
    <property type="project" value="InterPro"/>
</dbReference>
<dbReference type="InterPro" id="IPR036193">
    <property type="entry name" value="ADK_active_lid_dom_sf"/>
</dbReference>
<dbReference type="PANTHER" id="PTHR23359">
    <property type="entry name" value="NUCLEOTIDE KINASE"/>
    <property type="match status" value="1"/>
</dbReference>
<dbReference type="AlphaFoldDB" id="A0AAD4YAE2"/>
<proteinExistence type="inferred from homology"/>
<dbReference type="EMBL" id="JAKZEL010000009">
    <property type="protein sequence ID" value="KAI4540057.1"/>
    <property type="molecule type" value="Genomic_DNA"/>
</dbReference>
<evidence type="ECO:0000256" key="3">
    <source>
        <dbReference type="ARBA" id="ARBA00022741"/>
    </source>
</evidence>
<comment type="caution">
    <text evidence="7">The sequence shown here is derived from an EMBL/GenBank/DDBJ whole genome shotgun (WGS) entry which is preliminary data.</text>
</comment>
<evidence type="ECO:0000259" key="6">
    <source>
        <dbReference type="Pfam" id="PF05191"/>
    </source>
</evidence>
<keyword evidence="2 5" id="KW-0808">Transferase</keyword>
<accession>A0AAD4YAE2</accession>
<dbReference type="SUPFAM" id="SSF57774">
    <property type="entry name" value="Microbial and mitochondrial ADK, insert 'zinc finger' domain"/>
    <property type="match status" value="1"/>
</dbReference>
<dbReference type="PRINTS" id="PR00094">
    <property type="entry name" value="ADENYLTKNASE"/>
</dbReference>
<feature type="domain" description="Adenylate kinase active site lid" evidence="6">
    <location>
        <begin position="153"/>
        <end position="183"/>
    </location>
</feature>
<dbReference type="Pfam" id="PF00406">
    <property type="entry name" value="ADK"/>
    <property type="match status" value="1"/>
</dbReference>
<evidence type="ECO:0000313" key="7">
    <source>
        <dbReference type="EMBL" id="KAI4540057.1"/>
    </source>
</evidence>
<keyword evidence="3" id="KW-0547">Nucleotide-binding</keyword>
<dbReference type="CDD" id="cd01428">
    <property type="entry name" value="ADK"/>
    <property type="match status" value="1"/>
</dbReference>
<dbReference type="InterPro" id="IPR000850">
    <property type="entry name" value="Adenylat/UMP-CMP_kin"/>
</dbReference>
<evidence type="ECO:0000256" key="1">
    <source>
        <dbReference type="ARBA" id="ARBA00007220"/>
    </source>
</evidence>
<protein>
    <recommendedName>
        <fullName evidence="6">Adenylate kinase active site lid domain-containing protein</fullName>
    </recommendedName>
</protein>
<dbReference type="Pfam" id="PF05191">
    <property type="entry name" value="ADK_lid"/>
    <property type="match status" value="1"/>
</dbReference>
<evidence type="ECO:0000313" key="8">
    <source>
        <dbReference type="Proteomes" id="UP001214576"/>
    </source>
</evidence>
<dbReference type="GO" id="GO:0005524">
    <property type="term" value="F:ATP binding"/>
    <property type="evidence" value="ECO:0007669"/>
    <property type="project" value="InterPro"/>
</dbReference>
<dbReference type="Proteomes" id="UP001214576">
    <property type="component" value="Unassembled WGS sequence"/>
</dbReference>
<dbReference type="InterPro" id="IPR027417">
    <property type="entry name" value="P-loop_NTPase"/>
</dbReference>